<evidence type="ECO:0000256" key="1">
    <source>
        <dbReference type="SAM" id="MobiDB-lite"/>
    </source>
</evidence>
<evidence type="ECO:0000313" key="3">
    <source>
        <dbReference type="Proteomes" id="UP001381693"/>
    </source>
</evidence>
<keyword evidence="3" id="KW-1185">Reference proteome</keyword>
<evidence type="ECO:0000313" key="2">
    <source>
        <dbReference type="EMBL" id="KAK7081449.1"/>
    </source>
</evidence>
<feature type="region of interest" description="Disordered" evidence="1">
    <location>
        <begin position="191"/>
        <end position="228"/>
    </location>
</feature>
<proteinExistence type="predicted"/>
<protein>
    <recommendedName>
        <fullName evidence="4">Fibronectin type-III domain-containing protein</fullName>
    </recommendedName>
</protein>
<evidence type="ECO:0008006" key="4">
    <source>
        <dbReference type="Google" id="ProtNLM"/>
    </source>
</evidence>
<dbReference type="Proteomes" id="UP001381693">
    <property type="component" value="Unassembled WGS sequence"/>
</dbReference>
<feature type="non-terminal residue" evidence="2">
    <location>
        <position position="1"/>
    </location>
</feature>
<name>A0AAN8XL49_HALRR</name>
<sequence>IQDLVSNTNYTVRIQGVSGGGRGAQKIVYVYINATLVGEPHISTEFIIIQRDSSLHSILGGCSREKKLNSEPVSLAMHTCNHYIPTYPSDNVPLSHSQHLRGGSIMELGAVVHSPEYYVGNGTYRMFYADGLKPSRRDPGHELNDYKPVLTSLPPTMHNHHLDTKYCLPLLMWSACTLERALHLRERQAYKEEGAGEAGAEETGAGESEEAREPTSDAGDTRTGEYTS</sequence>
<reference evidence="2 3" key="1">
    <citation type="submission" date="2023-11" db="EMBL/GenBank/DDBJ databases">
        <title>Halocaridina rubra genome assembly.</title>
        <authorList>
            <person name="Smith C."/>
        </authorList>
    </citation>
    <scope>NUCLEOTIDE SEQUENCE [LARGE SCALE GENOMIC DNA]</scope>
    <source>
        <strain evidence="2">EP-1</strain>
        <tissue evidence="2">Whole</tissue>
    </source>
</reference>
<comment type="caution">
    <text evidence="2">The sequence shown here is derived from an EMBL/GenBank/DDBJ whole genome shotgun (WGS) entry which is preliminary data.</text>
</comment>
<organism evidence="2 3">
    <name type="scientific">Halocaridina rubra</name>
    <name type="common">Hawaiian red shrimp</name>
    <dbReference type="NCBI Taxonomy" id="373956"/>
    <lineage>
        <taxon>Eukaryota</taxon>
        <taxon>Metazoa</taxon>
        <taxon>Ecdysozoa</taxon>
        <taxon>Arthropoda</taxon>
        <taxon>Crustacea</taxon>
        <taxon>Multicrustacea</taxon>
        <taxon>Malacostraca</taxon>
        <taxon>Eumalacostraca</taxon>
        <taxon>Eucarida</taxon>
        <taxon>Decapoda</taxon>
        <taxon>Pleocyemata</taxon>
        <taxon>Caridea</taxon>
        <taxon>Atyoidea</taxon>
        <taxon>Atyidae</taxon>
        <taxon>Halocaridina</taxon>
    </lineage>
</organism>
<dbReference type="AlphaFoldDB" id="A0AAN8XL49"/>
<dbReference type="EMBL" id="JAXCGZ010004881">
    <property type="protein sequence ID" value="KAK7081449.1"/>
    <property type="molecule type" value="Genomic_DNA"/>
</dbReference>
<accession>A0AAN8XL49</accession>
<feature type="compositionally biased region" description="Basic and acidic residues" evidence="1">
    <location>
        <begin position="209"/>
        <end position="228"/>
    </location>
</feature>
<gene>
    <name evidence="2" type="ORF">SK128_017189</name>
</gene>